<organism evidence="1 2">
    <name type="scientific">Rhizopogon vinicolor AM-OR11-026</name>
    <dbReference type="NCBI Taxonomy" id="1314800"/>
    <lineage>
        <taxon>Eukaryota</taxon>
        <taxon>Fungi</taxon>
        <taxon>Dikarya</taxon>
        <taxon>Basidiomycota</taxon>
        <taxon>Agaricomycotina</taxon>
        <taxon>Agaricomycetes</taxon>
        <taxon>Agaricomycetidae</taxon>
        <taxon>Boletales</taxon>
        <taxon>Suillineae</taxon>
        <taxon>Rhizopogonaceae</taxon>
        <taxon>Rhizopogon</taxon>
    </lineage>
</organism>
<name>A0A1B7NBL6_9AGAM</name>
<dbReference type="EMBL" id="KV448162">
    <property type="protein sequence ID" value="OAX42184.1"/>
    <property type="molecule type" value="Genomic_DNA"/>
</dbReference>
<accession>A0A1B7NBL6</accession>
<dbReference type="Proteomes" id="UP000092154">
    <property type="component" value="Unassembled WGS sequence"/>
</dbReference>
<evidence type="ECO:0000313" key="1">
    <source>
        <dbReference type="EMBL" id="OAX42184.1"/>
    </source>
</evidence>
<dbReference type="AlphaFoldDB" id="A0A1B7NBL6"/>
<proteinExistence type="predicted"/>
<reference evidence="1 2" key="1">
    <citation type="submission" date="2016-06" db="EMBL/GenBank/DDBJ databases">
        <title>Comparative genomics of the ectomycorrhizal sister species Rhizopogon vinicolor and Rhizopogon vesiculosus (Basidiomycota: Boletales) reveals a divergence of the mating type B locus.</title>
        <authorList>
            <consortium name="DOE Joint Genome Institute"/>
            <person name="Mujic A.B."/>
            <person name="Kuo A."/>
            <person name="Tritt A."/>
            <person name="Lipzen A."/>
            <person name="Chen C."/>
            <person name="Johnson J."/>
            <person name="Sharma A."/>
            <person name="Barry K."/>
            <person name="Grigoriev I.V."/>
            <person name="Spatafora J.W."/>
        </authorList>
    </citation>
    <scope>NUCLEOTIDE SEQUENCE [LARGE SCALE GENOMIC DNA]</scope>
    <source>
        <strain evidence="1 2">AM-OR11-026</strain>
    </source>
</reference>
<evidence type="ECO:0000313" key="2">
    <source>
        <dbReference type="Proteomes" id="UP000092154"/>
    </source>
</evidence>
<keyword evidence="2" id="KW-1185">Reference proteome</keyword>
<sequence>MKRGLGSSWERHRWSRPGLQDSIRSKSSKLDFQRQVLLLPFSCLLCHREHLFLLRCSLKYIVSVDHPLWFLPTNSRLIVTPHALWFSFLCGLSFANVF</sequence>
<gene>
    <name evidence="1" type="ORF">K503DRAFT_395819</name>
</gene>
<protein>
    <submittedName>
        <fullName evidence="1">Uncharacterized protein</fullName>
    </submittedName>
</protein>
<dbReference type="InParanoid" id="A0A1B7NBL6"/>